<dbReference type="InterPro" id="IPR005844">
    <property type="entry name" value="A-D-PHexomutase_a/b/a-I"/>
</dbReference>
<dbReference type="SUPFAM" id="SSF55957">
    <property type="entry name" value="Phosphoglucomutase, C-terminal domain"/>
    <property type="match status" value="1"/>
</dbReference>
<dbReference type="RefSeq" id="WP_007050789.1">
    <property type="nucleotide sequence ID" value="NZ_CABKNJ010000001.1"/>
</dbReference>
<accession>A0A3E3DWL6</accession>
<dbReference type="PANTHER" id="PTHR42946:SF1">
    <property type="entry name" value="PHOSPHOGLUCOMUTASE (ALPHA-D-GLUCOSE-1,6-BISPHOSPHATE-DEPENDENT)"/>
    <property type="match status" value="1"/>
</dbReference>
<dbReference type="GO" id="GO:0004615">
    <property type="term" value="F:phosphomannomutase activity"/>
    <property type="evidence" value="ECO:0007669"/>
    <property type="project" value="TreeGrafter"/>
</dbReference>
<dbReference type="Pfam" id="PF02879">
    <property type="entry name" value="PGM_PMM_II"/>
    <property type="match status" value="1"/>
</dbReference>
<dbReference type="Pfam" id="PF02878">
    <property type="entry name" value="PGM_PMM_I"/>
    <property type="match status" value="1"/>
</dbReference>
<evidence type="ECO:0000256" key="3">
    <source>
        <dbReference type="ARBA" id="ARBA00022553"/>
    </source>
</evidence>
<dbReference type="InterPro" id="IPR036900">
    <property type="entry name" value="A-D-PHexomutase_C_sf"/>
</dbReference>
<evidence type="ECO:0000256" key="2">
    <source>
        <dbReference type="ARBA" id="ARBA00010231"/>
    </source>
</evidence>
<proteinExistence type="inferred from homology"/>
<keyword evidence="5" id="KW-0460">Magnesium</keyword>
<dbReference type="Gene3D" id="3.40.120.10">
    <property type="entry name" value="Alpha-D-Glucose-1,6-Bisphosphate, subunit A, domain 3"/>
    <property type="match status" value="3"/>
</dbReference>
<comment type="caution">
    <text evidence="10">The sequence shown here is derived from an EMBL/GenBank/DDBJ whole genome shotgun (WGS) entry which is preliminary data.</text>
</comment>
<feature type="domain" description="Alpha-D-phosphohexomutase alpha/beta/alpha" evidence="8">
    <location>
        <begin position="165"/>
        <end position="269"/>
    </location>
</feature>
<feature type="domain" description="Alpha-D-phosphohexomutase alpha/beta/alpha" evidence="7">
    <location>
        <begin position="7"/>
        <end position="147"/>
    </location>
</feature>
<dbReference type="Proteomes" id="UP000261212">
    <property type="component" value="Unassembled WGS sequence"/>
</dbReference>
<sequence length="492" mass="54693">MDLRKLQNGSDVRGIALEGIKGENVNLTNEASYKISKAFVKWLKKRLNKDNIKITIGRDSRLSGPDLAESVMKGLSSEDNVEVVYFDLCTTPAMFMSCVNGEVNADGAIMITASHLPFNRNGLKFFTKDGGAEKEDIKAILEIANEMEYSENEAKYQTLDFLSMYASNLVKIIREKTGEERPFEGKKIIVDAGNGAGGFFAHKVLDVLGADTRGSVYLEPDGKFPNHVPNPELKDVMDSFSEVVVKEKADLGIIFDTDVDRAAAVDKSGEEISRNKLVALMASICLQEAKGSYIVTDSVTSSGLKEFIEEKGGVHHRFKRGYKNVINEGIRLNKDGKECLLAIETSGHCALRENYFLDDGAYMVVKILIKFYDLAKEGKTFADLIGSLKEPKEEAELRATFLAADFKDYGAKLLEDFKVYVKEEMKGASFEEPNFEGVRVNVERDGIKGWVLLRLSLHDPVLPINIESESEGGVENIKKEILAFLDKYEVKL</sequence>
<dbReference type="GO" id="GO:0005975">
    <property type="term" value="P:carbohydrate metabolic process"/>
    <property type="evidence" value="ECO:0007669"/>
    <property type="project" value="InterPro"/>
</dbReference>
<dbReference type="InterPro" id="IPR005841">
    <property type="entry name" value="Alpha-D-phosphohexomutase_SF"/>
</dbReference>
<keyword evidence="3" id="KW-0597">Phosphoprotein</keyword>
<dbReference type="Gene3D" id="3.30.310.50">
    <property type="entry name" value="Alpha-D-phosphohexomutase, C-terminal domain"/>
    <property type="match status" value="1"/>
</dbReference>
<feature type="domain" description="Alpha-D-phosphohexomutase alpha/beta/alpha" evidence="9">
    <location>
        <begin position="275"/>
        <end position="385"/>
    </location>
</feature>
<name>A0A3E3DWL6_9FIRM</name>
<dbReference type="InterPro" id="IPR005846">
    <property type="entry name" value="A-D-PHexomutase_a/b/a-III"/>
</dbReference>
<evidence type="ECO:0000256" key="4">
    <source>
        <dbReference type="ARBA" id="ARBA00022723"/>
    </source>
</evidence>
<dbReference type="InterPro" id="IPR050060">
    <property type="entry name" value="Phosphoglucosamine_mutase"/>
</dbReference>
<dbReference type="FunFam" id="3.40.120.10:FF:000010">
    <property type="entry name" value="phosphomannomutase/phosphoglucomutase isoform X1"/>
    <property type="match status" value="1"/>
</dbReference>
<comment type="cofactor">
    <cofactor evidence="1">
        <name>Mg(2+)</name>
        <dbReference type="ChEBI" id="CHEBI:18420"/>
    </cofactor>
</comment>
<protein>
    <submittedName>
        <fullName evidence="10">Phosphomannomutase/phosphoglucomutase</fullName>
    </submittedName>
</protein>
<evidence type="ECO:0000313" key="10">
    <source>
        <dbReference type="EMBL" id="RGD73088.1"/>
    </source>
</evidence>
<keyword evidence="4" id="KW-0479">Metal-binding</keyword>
<dbReference type="GeneID" id="98001068"/>
<dbReference type="PRINTS" id="PR00509">
    <property type="entry name" value="PGMPMM"/>
</dbReference>
<gene>
    <name evidence="10" type="ORF">DW687_11560</name>
</gene>
<reference evidence="10 11" key="1">
    <citation type="submission" date="2018-08" db="EMBL/GenBank/DDBJ databases">
        <title>A genome reference for cultivated species of the human gut microbiota.</title>
        <authorList>
            <person name="Zou Y."/>
            <person name="Xue W."/>
            <person name="Luo G."/>
        </authorList>
    </citation>
    <scope>NUCLEOTIDE SEQUENCE [LARGE SCALE GENOMIC DNA]</scope>
    <source>
        <strain evidence="10 11">AM25-6</strain>
    </source>
</reference>
<evidence type="ECO:0000259" key="9">
    <source>
        <dbReference type="Pfam" id="PF02880"/>
    </source>
</evidence>
<evidence type="ECO:0000256" key="1">
    <source>
        <dbReference type="ARBA" id="ARBA00001946"/>
    </source>
</evidence>
<organism evidence="10 11">
    <name type="scientific">Anaerofustis stercorihominis</name>
    <dbReference type="NCBI Taxonomy" id="214853"/>
    <lineage>
        <taxon>Bacteria</taxon>
        <taxon>Bacillati</taxon>
        <taxon>Bacillota</taxon>
        <taxon>Clostridia</taxon>
        <taxon>Eubacteriales</taxon>
        <taxon>Eubacteriaceae</taxon>
        <taxon>Anaerofustis</taxon>
    </lineage>
</organism>
<evidence type="ECO:0000313" key="11">
    <source>
        <dbReference type="Proteomes" id="UP000261212"/>
    </source>
</evidence>
<dbReference type="CDD" id="cd03089">
    <property type="entry name" value="PMM_PGM"/>
    <property type="match status" value="1"/>
</dbReference>
<evidence type="ECO:0000256" key="5">
    <source>
        <dbReference type="ARBA" id="ARBA00022842"/>
    </source>
</evidence>
<comment type="similarity">
    <text evidence="2">Belongs to the phosphohexose mutase family.</text>
</comment>
<dbReference type="InterPro" id="IPR016055">
    <property type="entry name" value="A-D-PHexomutase_a/b/a-I/II/III"/>
</dbReference>
<dbReference type="GO" id="GO:0046872">
    <property type="term" value="F:metal ion binding"/>
    <property type="evidence" value="ECO:0007669"/>
    <property type="project" value="UniProtKB-KW"/>
</dbReference>
<evidence type="ECO:0000259" key="8">
    <source>
        <dbReference type="Pfam" id="PF02879"/>
    </source>
</evidence>
<dbReference type="InterPro" id="IPR005845">
    <property type="entry name" value="A-D-PHexomutase_a/b/a-II"/>
</dbReference>
<dbReference type="AlphaFoldDB" id="A0A3E3DWL6"/>
<dbReference type="SUPFAM" id="SSF53738">
    <property type="entry name" value="Phosphoglucomutase, first 3 domains"/>
    <property type="match status" value="3"/>
</dbReference>
<evidence type="ECO:0000256" key="6">
    <source>
        <dbReference type="ARBA" id="ARBA00023235"/>
    </source>
</evidence>
<keyword evidence="6" id="KW-0413">Isomerase</keyword>
<dbReference type="PANTHER" id="PTHR42946">
    <property type="entry name" value="PHOSPHOHEXOSE MUTASE"/>
    <property type="match status" value="1"/>
</dbReference>
<dbReference type="Pfam" id="PF02880">
    <property type="entry name" value="PGM_PMM_III"/>
    <property type="match status" value="1"/>
</dbReference>
<evidence type="ECO:0000259" key="7">
    <source>
        <dbReference type="Pfam" id="PF02878"/>
    </source>
</evidence>
<dbReference type="EMBL" id="QUSM01000008">
    <property type="protein sequence ID" value="RGD73088.1"/>
    <property type="molecule type" value="Genomic_DNA"/>
</dbReference>